<sequence>MEKYDAIVIGAGVIGTSVAFHLARLGCPRVLVLDRTLIGAGTTSQSSGILRTHYSVIENVRLAQASWAVFNDFANYLGDGEASAGMVKCGYMIAAPEGPKLAPLAEALKAQQAQGIEVRLLGRSEATSLLPIARFDDAALIGYEPEAGFADAYLVATSFARAARHLGVKIMEGVEVEELLLADGKVSGVRTSQGVFHSDTVISTQNIWAKDIERWTGIPTPVVPERHSVLALEGPQAYTFKMPVYKDLGSPGMLYCRSYGGTQMLVSEGIVGETLPEPDNEQGDISMDYMVDIGEQVAQRFPSFDEAGVASSWTGVYDVTPDWNPVLGRLPDVPGLVVGYGFSGHGFKLSPAVGLVLAQCALGLPTEVDITPYALERFREGHLLTGKYGLGAVS</sequence>
<dbReference type="Proteomes" id="UP000050580">
    <property type="component" value="Unassembled WGS sequence"/>
</dbReference>
<evidence type="ECO:0000256" key="1">
    <source>
        <dbReference type="ARBA" id="ARBA00023002"/>
    </source>
</evidence>
<dbReference type="AlphaFoldDB" id="A0A0U1PZY7"/>
<dbReference type="Gene3D" id="3.30.9.10">
    <property type="entry name" value="D-Amino Acid Oxidase, subunit A, domain 2"/>
    <property type="match status" value="1"/>
</dbReference>
<accession>A0A0U1PZY7</accession>
<dbReference type="PANTHER" id="PTHR13847:SF287">
    <property type="entry name" value="FAD-DEPENDENT OXIDOREDUCTASE DOMAIN-CONTAINING PROTEIN 1"/>
    <property type="match status" value="1"/>
</dbReference>
<dbReference type="STRING" id="1610491.AAV94_07895"/>
<evidence type="ECO:0000259" key="2">
    <source>
        <dbReference type="Pfam" id="PF01266"/>
    </source>
</evidence>
<comment type="caution">
    <text evidence="3">The sequence shown here is derived from an EMBL/GenBank/DDBJ whole genome shotgun (WGS) entry which is preliminary data.</text>
</comment>
<proteinExistence type="predicted"/>
<dbReference type="SUPFAM" id="SSF51905">
    <property type="entry name" value="FAD/NAD(P)-binding domain"/>
    <property type="match status" value="1"/>
</dbReference>
<feature type="domain" description="FAD dependent oxidoreductase" evidence="2">
    <location>
        <begin position="5"/>
        <end position="359"/>
    </location>
</feature>
<dbReference type="PATRIC" id="fig|1610491.3.peg.1678"/>
<dbReference type="Gene3D" id="3.50.50.60">
    <property type="entry name" value="FAD/NAD(P)-binding domain"/>
    <property type="match status" value="1"/>
</dbReference>
<dbReference type="GO" id="GO:0016491">
    <property type="term" value="F:oxidoreductase activity"/>
    <property type="evidence" value="ECO:0007669"/>
    <property type="project" value="UniProtKB-KW"/>
</dbReference>
<organism evidence="3 4">
    <name type="scientific">Lampropedia cohaerens</name>
    <dbReference type="NCBI Taxonomy" id="1610491"/>
    <lineage>
        <taxon>Bacteria</taxon>
        <taxon>Pseudomonadati</taxon>
        <taxon>Pseudomonadota</taxon>
        <taxon>Betaproteobacteria</taxon>
        <taxon>Burkholderiales</taxon>
        <taxon>Comamonadaceae</taxon>
        <taxon>Lampropedia</taxon>
    </lineage>
</organism>
<dbReference type="EMBL" id="LBNQ01000023">
    <property type="protein sequence ID" value="KKW68060.1"/>
    <property type="molecule type" value="Genomic_DNA"/>
</dbReference>
<evidence type="ECO:0000313" key="4">
    <source>
        <dbReference type="Proteomes" id="UP000050580"/>
    </source>
</evidence>
<dbReference type="OrthoDB" id="8713780at2"/>
<dbReference type="InterPro" id="IPR036188">
    <property type="entry name" value="FAD/NAD-bd_sf"/>
</dbReference>
<evidence type="ECO:0000313" key="3">
    <source>
        <dbReference type="EMBL" id="KKW68060.1"/>
    </source>
</evidence>
<gene>
    <name evidence="3" type="ORF">AAV94_07895</name>
</gene>
<keyword evidence="1" id="KW-0560">Oxidoreductase</keyword>
<dbReference type="RefSeq" id="WP_046741762.1">
    <property type="nucleotide sequence ID" value="NZ_LBNQ01000023.1"/>
</dbReference>
<protein>
    <submittedName>
        <fullName evidence="3">Amino acid dehydrogenase</fullName>
    </submittedName>
</protein>
<keyword evidence="4" id="KW-1185">Reference proteome</keyword>
<dbReference type="Pfam" id="PF01266">
    <property type="entry name" value="DAO"/>
    <property type="match status" value="1"/>
</dbReference>
<dbReference type="PANTHER" id="PTHR13847">
    <property type="entry name" value="SARCOSINE DEHYDROGENASE-RELATED"/>
    <property type="match status" value="1"/>
</dbReference>
<dbReference type="GO" id="GO:0005737">
    <property type="term" value="C:cytoplasm"/>
    <property type="evidence" value="ECO:0007669"/>
    <property type="project" value="TreeGrafter"/>
</dbReference>
<name>A0A0U1PZY7_9BURK</name>
<reference evidence="3 4" key="1">
    <citation type="submission" date="2015-05" db="EMBL/GenBank/DDBJ databases">
        <title>Draft genome sequence of Lampropedia sp. CT6, isolated from the microbial mat of a hot water spring, located at Manikaran, India.</title>
        <authorList>
            <person name="Tripathi C."/>
            <person name="Rani P."/>
            <person name="Mahato N.K."/>
            <person name="Lal R."/>
        </authorList>
    </citation>
    <scope>NUCLEOTIDE SEQUENCE [LARGE SCALE GENOMIC DNA]</scope>
    <source>
        <strain evidence="3 4">CT6</strain>
    </source>
</reference>
<dbReference type="InterPro" id="IPR006076">
    <property type="entry name" value="FAD-dep_OxRdtase"/>
</dbReference>